<dbReference type="Proteomes" id="UP000182840">
    <property type="component" value="Plasmid unnamed1"/>
</dbReference>
<organism evidence="2 3">
    <name type="scientific">Aquibium oceanicum</name>
    <dbReference type="NCBI Taxonomy" id="1670800"/>
    <lineage>
        <taxon>Bacteria</taxon>
        <taxon>Pseudomonadati</taxon>
        <taxon>Pseudomonadota</taxon>
        <taxon>Alphaproteobacteria</taxon>
        <taxon>Hyphomicrobiales</taxon>
        <taxon>Phyllobacteriaceae</taxon>
        <taxon>Aquibium</taxon>
    </lineage>
</organism>
<reference evidence="2 3" key="1">
    <citation type="submission" date="2016-11" db="EMBL/GenBank/DDBJ databases">
        <title>Mesorhizobium oceanicum sp. nov., isolated from deep seawater in South China Sea.</title>
        <authorList>
            <person name="Fu G.-Y."/>
        </authorList>
    </citation>
    <scope>NUCLEOTIDE SEQUENCE [LARGE SCALE GENOMIC DNA]</scope>
    <source>
        <strain evidence="2 3">B7</strain>
        <plasmid evidence="3">Plasmid unnamed1</plasmid>
    </source>
</reference>
<dbReference type="AlphaFoldDB" id="A0A1L3T006"/>
<evidence type="ECO:0000259" key="1">
    <source>
        <dbReference type="Pfam" id="PF19419"/>
    </source>
</evidence>
<evidence type="ECO:0000313" key="3">
    <source>
        <dbReference type="Proteomes" id="UP000182840"/>
    </source>
</evidence>
<dbReference type="KEGG" id="meso:BSQ44_25580"/>
<gene>
    <name evidence="2" type="ORF">BSQ44_25580</name>
</gene>
<dbReference type="InterPro" id="IPR046025">
    <property type="entry name" value="DUF5983"/>
</dbReference>
<keyword evidence="3" id="KW-1185">Reference proteome</keyword>
<feature type="domain" description="DUF5983" evidence="1">
    <location>
        <begin position="90"/>
        <end position="164"/>
    </location>
</feature>
<name>A0A1L3T006_9HYPH</name>
<proteinExistence type="predicted"/>
<dbReference type="OrthoDB" id="7274689at2"/>
<evidence type="ECO:0000313" key="2">
    <source>
        <dbReference type="EMBL" id="APH74875.1"/>
    </source>
</evidence>
<keyword evidence="2" id="KW-0614">Plasmid</keyword>
<dbReference type="RefSeq" id="WP_072608331.1">
    <property type="nucleotide sequence ID" value="NZ_CP018172.1"/>
</dbReference>
<dbReference type="EMBL" id="CP018172">
    <property type="protein sequence ID" value="APH74875.1"/>
    <property type="molecule type" value="Genomic_DNA"/>
</dbReference>
<sequence length="164" mass="18599">MKAHIATVDLVIRAGSWAEACDGLNCLLTASGIHDDTDPVLFDWAYVPEQKFPDDAWPKEIELPEGWLDLPDEPNSVSRLFPDREHIEPMLVMSTAHLDEQARSFLDSGKGIVIPFEHGWIVYARTEHRGPLATLLDYALSRVCLWIKFDSTAPLIQDLPIYDW</sequence>
<accession>A0A1L3T006</accession>
<geneLocation type="plasmid" evidence="2">
    <name>unnamed1</name>
</geneLocation>
<dbReference type="Pfam" id="PF19419">
    <property type="entry name" value="DUF5983"/>
    <property type="match status" value="1"/>
</dbReference>
<protein>
    <recommendedName>
        <fullName evidence="1">DUF5983 domain-containing protein</fullName>
    </recommendedName>
</protein>